<reference evidence="3" key="1">
    <citation type="submission" date="2016-10" db="EMBL/GenBank/DDBJ databases">
        <authorList>
            <person name="Varghese N."/>
            <person name="Submissions S."/>
        </authorList>
    </citation>
    <scope>NUCLEOTIDE SEQUENCE [LARGE SCALE GENOMIC DNA]</scope>
    <source>
        <strain evidence="3">DSM 24450</strain>
    </source>
</reference>
<protein>
    <submittedName>
        <fullName evidence="2">Nucleoside-diphosphate-sugar epimerase</fullName>
    </submittedName>
</protein>
<evidence type="ECO:0000313" key="3">
    <source>
        <dbReference type="Proteomes" id="UP000199312"/>
    </source>
</evidence>
<proteinExistence type="predicted"/>
<dbReference type="GO" id="GO:0004029">
    <property type="term" value="F:aldehyde dehydrogenase (NAD+) activity"/>
    <property type="evidence" value="ECO:0007669"/>
    <property type="project" value="TreeGrafter"/>
</dbReference>
<dbReference type="InterPro" id="IPR036291">
    <property type="entry name" value="NAD(P)-bd_dom_sf"/>
</dbReference>
<dbReference type="Gene3D" id="3.40.50.720">
    <property type="entry name" value="NAD(P)-binding Rossmann-like Domain"/>
    <property type="match status" value="1"/>
</dbReference>
<dbReference type="EMBL" id="FOZP01000002">
    <property type="protein sequence ID" value="SFS39525.1"/>
    <property type="molecule type" value="Genomic_DNA"/>
</dbReference>
<accession>A0A1I6PHJ9</accession>
<dbReference type="PANTHER" id="PTHR48079:SF6">
    <property type="entry name" value="NAD(P)-BINDING DOMAIN-CONTAINING PROTEIN-RELATED"/>
    <property type="match status" value="1"/>
</dbReference>
<dbReference type="InterPro" id="IPR001509">
    <property type="entry name" value="Epimerase_deHydtase"/>
</dbReference>
<dbReference type="Proteomes" id="UP000199312">
    <property type="component" value="Unassembled WGS sequence"/>
</dbReference>
<sequence>MILVTGGTGLVGAHLLYHLSLENDIIKAIHRKNSDLLAVKNVFSYYTKDFEKLFAKINWVKADITDICQLEIAFENITEVYHCAALVSFNPADYKEMRKINIEGTSNIVNFCIANSIKKLCFVSSIATIEKAVNKKIITEENEWNIEKNNYGYAITKYGAEMEVWRASQENVDVVVVNPGVILGAGFWKTGSGAMFSKINNGMPFYSEGITGFVDVRDVVKIMIQLMKSTIKNERFILVAENISFKTVFNEIAKNLNKKAPSIKVTKLLSEIGWRLEWIKAFITNKPPLLTKQSAKSIHNKHFYASEKVKNMLHYNFETVSNTIKYVSELYKKVN</sequence>
<dbReference type="InterPro" id="IPR051783">
    <property type="entry name" value="NAD(P)-dependent_oxidoreduct"/>
</dbReference>
<dbReference type="RefSeq" id="WP_090223438.1">
    <property type="nucleotide sequence ID" value="NZ_FOZP01000002.1"/>
</dbReference>
<feature type="domain" description="NAD-dependent epimerase/dehydratase" evidence="1">
    <location>
        <begin position="2"/>
        <end position="229"/>
    </location>
</feature>
<organism evidence="2 3">
    <name type="scientific">Lutibacter maritimus</name>
    <dbReference type="NCBI Taxonomy" id="593133"/>
    <lineage>
        <taxon>Bacteria</taxon>
        <taxon>Pseudomonadati</taxon>
        <taxon>Bacteroidota</taxon>
        <taxon>Flavobacteriia</taxon>
        <taxon>Flavobacteriales</taxon>
        <taxon>Flavobacteriaceae</taxon>
        <taxon>Lutibacter</taxon>
    </lineage>
</organism>
<gene>
    <name evidence="2" type="ORF">SAMN04488006_1028</name>
</gene>
<dbReference type="PANTHER" id="PTHR48079">
    <property type="entry name" value="PROTEIN YEEZ"/>
    <property type="match status" value="1"/>
</dbReference>
<dbReference type="GO" id="GO:0005737">
    <property type="term" value="C:cytoplasm"/>
    <property type="evidence" value="ECO:0007669"/>
    <property type="project" value="TreeGrafter"/>
</dbReference>
<keyword evidence="3" id="KW-1185">Reference proteome</keyword>
<dbReference type="SUPFAM" id="SSF51735">
    <property type="entry name" value="NAD(P)-binding Rossmann-fold domains"/>
    <property type="match status" value="1"/>
</dbReference>
<evidence type="ECO:0000259" key="1">
    <source>
        <dbReference type="Pfam" id="PF01370"/>
    </source>
</evidence>
<dbReference type="STRING" id="593133.SAMN04488006_1028"/>
<evidence type="ECO:0000313" key="2">
    <source>
        <dbReference type="EMBL" id="SFS39525.1"/>
    </source>
</evidence>
<name>A0A1I6PHJ9_9FLAO</name>
<dbReference type="AlphaFoldDB" id="A0A1I6PHJ9"/>
<dbReference type="OrthoDB" id="596910at2"/>
<dbReference type="Pfam" id="PF01370">
    <property type="entry name" value="Epimerase"/>
    <property type="match status" value="1"/>
</dbReference>